<keyword evidence="1" id="KW-0472">Membrane</keyword>
<comment type="caution">
    <text evidence="2">The sequence shown here is derived from an EMBL/GenBank/DDBJ whole genome shotgun (WGS) entry which is preliminary data.</text>
</comment>
<gene>
    <name evidence="2" type="ORF">H8S20_11885</name>
</gene>
<reference evidence="2 3" key="1">
    <citation type="submission" date="2020-08" db="EMBL/GenBank/DDBJ databases">
        <title>Genome public.</title>
        <authorList>
            <person name="Liu C."/>
            <person name="Sun Q."/>
        </authorList>
    </citation>
    <scope>NUCLEOTIDE SEQUENCE [LARGE SCALE GENOMIC DNA]</scope>
    <source>
        <strain evidence="2 3">NSJ-6</strain>
    </source>
</reference>
<evidence type="ECO:0000313" key="3">
    <source>
        <dbReference type="Proteomes" id="UP000596929"/>
    </source>
</evidence>
<dbReference type="Proteomes" id="UP000596929">
    <property type="component" value="Unassembled WGS sequence"/>
</dbReference>
<keyword evidence="1" id="KW-1133">Transmembrane helix</keyword>
<sequence>MSKEKGLKLILIIIVSCILINVSINAYHSIKQKKLIKESEERRENYKSNRMRFPIKINAGEYKVIDYGDNYLLDNEEGLKLFDKASEFIYLEKVDTKYSEYIITENTTYVCADIEYEENYMQYLEYHLPITNNQLNNLRNFMRETNNESLEVVPFNDGIYCFISGKSEQYILNIDNKELLWTRGSYYESPIFDPVTDTLTCGGDLSATDYVFNKYGELIETKEYGIMVYKYNILKTYSVI</sequence>
<protein>
    <submittedName>
        <fullName evidence="2">Uncharacterized protein</fullName>
    </submittedName>
</protein>
<proteinExistence type="predicted"/>
<keyword evidence="3" id="KW-1185">Reference proteome</keyword>
<evidence type="ECO:0000256" key="1">
    <source>
        <dbReference type="SAM" id="Phobius"/>
    </source>
</evidence>
<accession>A0ABR7DDV1</accession>
<evidence type="ECO:0000313" key="2">
    <source>
        <dbReference type="EMBL" id="MBC5629590.1"/>
    </source>
</evidence>
<keyword evidence="1" id="KW-0812">Transmembrane</keyword>
<name>A0ABR7DDV1_9CLOT</name>
<feature type="transmembrane region" description="Helical" evidence="1">
    <location>
        <begin position="6"/>
        <end position="27"/>
    </location>
</feature>
<dbReference type="RefSeq" id="WP_186860257.1">
    <property type="nucleotide sequence ID" value="NZ_JACOOO010000025.1"/>
</dbReference>
<dbReference type="EMBL" id="JACOOO010000025">
    <property type="protein sequence ID" value="MBC5629590.1"/>
    <property type="molecule type" value="Genomic_DNA"/>
</dbReference>
<organism evidence="2 3">
    <name type="scientific">Clostridium hominis</name>
    <dbReference type="NCBI Taxonomy" id="2763036"/>
    <lineage>
        <taxon>Bacteria</taxon>
        <taxon>Bacillati</taxon>
        <taxon>Bacillota</taxon>
        <taxon>Clostridia</taxon>
        <taxon>Eubacteriales</taxon>
        <taxon>Clostridiaceae</taxon>
        <taxon>Clostridium</taxon>
    </lineage>
</organism>